<dbReference type="RefSeq" id="WP_014260643.1">
    <property type="nucleotide sequence ID" value="NC_016629.1"/>
</dbReference>
<organism evidence="2 3">
    <name type="scientific">Desulfocurvibacter africanus subsp. africanus str. Walvis Bay</name>
    <dbReference type="NCBI Taxonomy" id="690850"/>
    <lineage>
        <taxon>Bacteria</taxon>
        <taxon>Pseudomonadati</taxon>
        <taxon>Thermodesulfobacteriota</taxon>
        <taxon>Desulfovibrionia</taxon>
        <taxon>Desulfovibrionales</taxon>
        <taxon>Desulfovibrionaceae</taxon>
        <taxon>Desulfocurvibacter</taxon>
    </lineage>
</organism>
<evidence type="ECO:0000259" key="1">
    <source>
        <dbReference type="Pfam" id="PF03886"/>
    </source>
</evidence>
<dbReference type="AlphaFoldDB" id="F3Z0E0"/>
<dbReference type="PROSITE" id="PS51257">
    <property type="entry name" value="PROKAR_LIPOPROTEIN"/>
    <property type="match status" value="1"/>
</dbReference>
<evidence type="ECO:0000313" key="3">
    <source>
        <dbReference type="Proteomes" id="UP000007844"/>
    </source>
</evidence>
<dbReference type="Proteomes" id="UP000007844">
    <property type="component" value="Chromosome"/>
</dbReference>
<name>F3Z0E0_DESAF</name>
<dbReference type="Gene3D" id="3.40.50.10610">
    <property type="entry name" value="ABC-type transport auxiliary lipoprotein component"/>
    <property type="match status" value="1"/>
</dbReference>
<dbReference type="eggNOG" id="COG3009">
    <property type="taxonomic scope" value="Bacteria"/>
</dbReference>
<dbReference type="HOGENOM" id="CLU_112430_0_0_7"/>
<keyword evidence="3" id="KW-1185">Reference proteome</keyword>
<dbReference type="EMBL" id="CP003221">
    <property type="protein sequence ID" value="EGJ50950.1"/>
    <property type="molecule type" value="Genomic_DNA"/>
</dbReference>
<reference evidence="2 3" key="1">
    <citation type="journal article" date="2011" name="J. Bacteriol.">
        <title>Genome sequence of the mercury-methylating and pleomorphic Desulfovibrio africanus Strain Walvis Bay.</title>
        <authorList>
            <person name="Brown S.D."/>
            <person name="Wall J.D."/>
            <person name="Kucken A.M."/>
            <person name="Gilmour C.C."/>
            <person name="Podar M."/>
            <person name="Brandt C.C."/>
            <person name="Teshima H."/>
            <person name="Detter J.C."/>
            <person name="Han C.S."/>
            <person name="Land M.L."/>
            <person name="Lucas S."/>
            <person name="Han J."/>
            <person name="Pennacchio L."/>
            <person name="Nolan M."/>
            <person name="Pitluck S."/>
            <person name="Woyke T."/>
            <person name="Goodwin L."/>
            <person name="Palumbo A.V."/>
            <person name="Elias D.A."/>
        </authorList>
    </citation>
    <scope>NUCLEOTIDE SEQUENCE [LARGE SCALE GENOMIC DNA]</scope>
    <source>
        <strain evidence="2 3">Walvis Bay</strain>
    </source>
</reference>
<dbReference type="KEGG" id="daf:Desaf_2633"/>
<gene>
    <name evidence="2" type="ORF">Desaf_2633</name>
</gene>
<protein>
    <recommendedName>
        <fullName evidence="1">ABC-type transport auxiliary lipoprotein component domain-containing protein</fullName>
    </recommendedName>
</protein>
<feature type="domain" description="ABC-type transport auxiliary lipoprotein component" evidence="1">
    <location>
        <begin position="40"/>
        <end position="197"/>
    </location>
</feature>
<dbReference type="InterPro" id="IPR005586">
    <property type="entry name" value="ABC_trans_aux"/>
</dbReference>
<dbReference type="STRING" id="690850.Desaf_2633"/>
<evidence type="ECO:0000313" key="2">
    <source>
        <dbReference type="EMBL" id="EGJ50950.1"/>
    </source>
</evidence>
<dbReference type="Pfam" id="PF03886">
    <property type="entry name" value="ABC_trans_aux"/>
    <property type="match status" value="1"/>
</dbReference>
<accession>F3Z0E0</accession>
<dbReference type="SUPFAM" id="SSF159594">
    <property type="entry name" value="XCC0632-like"/>
    <property type="match status" value="1"/>
</dbReference>
<sequence length="214" mass="23491" precursor="true">MTQPRGLTHTLLALVLSVSAVLLSGCLGALQQDPEPKSYYVLEARQPEQPLREPALKGTLLVRDIRVAPPFNTRSLTYRSGPSEYAADYYHLYLAQPGDLVTQQVRTWLGQSGLFRNVALPGSGLNADFILEGLVTELYGDFRDGKNAKAVVAAQFFLLDERGAGREIVLSRSYHREAQLTERTPEGLMAAMNQAFCAVLLALSTDLGTLEVPR</sequence>
<proteinExistence type="predicted"/>